<protein>
    <recommendedName>
        <fullName evidence="4">Lipocalin-like domain-containing protein</fullName>
    </recommendedName>
</protein>
<dbReference type="PROSITE" id="PS51257">
    <property type="entry name" value="PROKAR_LIPOPROTEIN"/>
    <property type="match status" value="1"/>
</dbReference>
<organism evidence="2 3">
    <name type="scientific">Alteraurantiacibacter aquimixticola</name>
    <dbReference type="NCBI Taxonomy" id="2489173"/>
    <lineage>
        <taxon>Bacteria</taxon>
        <taxon>Pseudomonadati</taxon>
        <taxon>Pseudomonadota</taxon>
        <taxon>Alphaproteobacteria</taxon>
        <taxon>Sphingomonadales</taxon>
        <taxon>Erythrobacteraceae</taxon>
        <taxon>Alteraurantiacibacter</taxon>
    </lineage>
</organism>
<accession>A0A4T3EZ25</accession>
<keyword evidence="3" id="KW-1185">Reference proteome</keyword>
<dbReference type="RefSeq" id="WP_136692999.1">
    <property type="nucleotide sequence ID" value="NZ_SSHH01000002.1"/>
</dbReference>
<comment type="caution">
    <text evidence="2">The sequence shown here is derived from an EMBL/GenBank/DDBJ whole genome shotgun (WGS) entry which is preliminary data.</text>
</comment>
<evidence type="ECO:0000313" key="3">
    <source>
        <dbReference type="Proteomes" id="UP000309389"/>
    </source>
</evidence>
<dbReference type="EMBL" id="SSHH01000002">
    <property type="protein sequence ID" value="TIX49979.1"/>
    <property type="molecule type" value="Genomic_DNA"/>
</dbReference>
<keyword evidence="1" id="KW-0732">Signal</keyword>
<feature type="chain" id="PRO_5020654611" description="Lipocalin-like domain-containing protein" evidence="1">
    <location>
        <begin position="21"/>
        <end position="131"/>
    </location>
</feature>
<feature type="signal peptide" evidence="1">
    <location>
        <begin position="1"/>
        <end position="20"/>
    </location>
</feature>
<dbReference type="OrthoDB" id="7429157at2"/>
<proteinExistence type="predicted"/>
<name>A0A4T3EZ25_9SPHN</name>
<dbReference type="AlphaFoldDB" id="A0A4T3EZ25"/>
<reference evidence="2 3" key="1">
    <citation type="submission" date="2019-04" db="EMBL/GenBank/DDBJ databases">
        <title>Altererythrobacter aquimixticola sp. nov., isolated from sediment of junction between the ocean and a freshwater spring.</title>
        <authorList>
            <person name="Yoon J.-H."/>
        </authorList>
    </citation>
    <scope>NUCLEOTIDE SEQUENCE [LARGE SCALE GENOMIC DNA]</scope>
    <source>
        <strain evidence="2 3">SSKS-13</strain>
    </source>
</reference>
<dbReference type="Proteomes" id="UP000309389">
    <property type="component" value="Unassembled WGS sequence"/>
</dbReference>
<evidence type="ECO:0000313" key="2">
    <source>
        <dbReference type="EMBL" id="TIX49979.1"/>
    </source>
</evidence>
<evidence type="ECO:0000256" key="1">
    <source>
        <dbReference type="SAM" id="SignalP"/>
    </source>
</evidence>
<gene>
    <name evidence="2" type="ORF">E5222_06655</name>
</gene>
<evidence type="ECO:0008006" key="4">
    <source>
        <dbReference type="Google" id="ProtNLM"/>
    </source>
</evidence>
<sequence>MKKFVALAGAFALAACGGDADVEAPEEAAEATAEAVVESPLVGAYGGTTDDGEAWTSTINADGTYEDTVAGEVSETGSWTHEGDQVCFNPTVMEGEVADQTCLTLINVNEDGSLVMTDQDGNEMTVPRLVG</sequence>